<evidence type="ECO:0000313" key="3">
    <source>
        <dbReference type="EMBL" id="SCW94186.1"/>
    </source>
</evidence>
<evidence type="ECO:0000256" key="2">
    <source>
        <dbReference type="ARBA" id="ARBA00022801"/>
    </source>
</evidence>
<dbReference type="InterPro" id="IPR029058">
    <property type="entry name" value="AB_hydrolase_fold"/>
</dbReference>
<keyword evidence="4" id="KW-1185">Reference proteome</keyword>
<protein>
    <recommendedName>
        <fullName evidence="5">Esterase</fullName>
    </recommendedName>
</protein>
<dbReference type="PANTHER" id="PTHR40841">
    <property type="entry name" value="SIDEROPHORE TRIACETYLFUSARININE C ESTERASE"/>
    <property type="match status" value="1"/>
</dbReference>
<comment type="similarity">
    <text evidence="1">Belongs to the esterase D family.</text>
</comment>
<reference evidence="4" key="1">
    <citation type="submission" date="2016-10" db="EMBL/GenBank/DDBJ databases">
        <authorList>
            <person name="Varghese N."/>
            <person name="Submissions S."/>
        </authorList>
    </citation>
    <scope>NUCLEOTIDE SEQUENCE [LARGE SCALE GENOMIC DNA]</scope>
    <source>
        <strain evidence="4">CGMCC 1.1761</strain>
    </source>
</reference>
<dbReference type="EMBL" id="FMTP01000008">
    <property type="protein sequence ID" value="SCW94186.1"/>
    <property type="molecule type" value="Genomic_DNA"/>
</dbReference>
<dbReference type="STRING" id="177413.SAMN05660859_4080"/>
<accession>A0A1G4UKL7</accession>
<dbReference type="Proteomes" id="UP000198889">
    <property type="component" value="Unassembled WGS sequence"/>
</dbReference>
<dbReference type="GO" id="GO:0016788">
    <property type="term" value="F:hydrolase activity, acting on ester bonds"/>
    <property type="evidence" value="ECO:0007669"/>
    <property type="project" value="TreeGrafter"/>
</dbReference>
<name>A0A1G4UKL7_9HYPH</name>
<gene>
    <name evidence="3" type="ORF">SAMN05660859_4080</name>
</gene>
<dbReference type="AlphaFoldDB" id="A0A1G4UKL7"/>
<dbReference type="InterPro" id="IPR000801">
    <property type="entry name" value="Esterase-like"/>
</dbReference>
<sequence length="303" mass="32371">MTTDTAPETAIETAIFARIPGTVQFDLASREGGAPHRIFLYTPPGAPPAEGWPVLYLLDGNAVIATAVEALRAQAPYTLGTGITFGVIVAIGYPTEEAYDSLRRSWDLGPPPGQTYPPFVEGGPPVRTGGADAFFAFIENEVKPEIARRVPVDARRQSIFGHSFGGLFVLHALFQQPAAFAGWISASPAIWWEGAGIVDRAQAFVAAGQGGTARGGRRLLLLVGEYEQQLAPFQIGAEDAEKRLASFLESRIVDHTREMAERLAPVPGLATAYQFLPGETHMSVLPASINHALRVAFGVNHAG</sequence>
<keyword evidence="2" id="KW-0378">Hydrolase</keyword>
<proteinExistence type="inferred from homology"/>
<dbReference type="SUPFAM" id="SSF53474">
    <property type="entry name" value="alpha/beta-Hydrolases"/>
    <property type="match status" value="1"/>
</dbReference>
<dbReference type="PANTHER" id="PTHR40841:SF2">
    <property type="entry name" value="SIDEROPHORE-DEGRADING ESTERASE (EUROFUNG)"/>
    <property type="match status" value="1"/>
</dbReference>
<evidence type="ECO:0008006" key="5">
    <source>
        <dbReference type="Google" id="ProtNLM"/>
    </source>
</evidence>
<dbReference type="Gene3D" id="3.40.50.1820">
    <property type="entry name" value="alpha/beta hydrolase"/>
    <property type="match status" value="1"/>
</dbReference>
<evidence type="ECO:0000256" key="1">
    <source>
        <dbReference type="ARBA" id="ARBA00005622"/>
    </source>
</evidence>
<dbReference type="Pfam" id="PF00756">
    <property type="entry name" value="Esterase"/>
    <property type="match status" value="1"/>
</dbReference>
<dbReference type="InterPro" id="IPR052558">
    <property type="entry name" value="Siderophore_Hydrolase_D"/>
</dbReference>
<dbReference type="RefSeq" id="WP_091443554.1">
    <property type="nucleotide sequence ID" value="NZ_FMTP01000008.1"/>
</dbReference>
<organism evidence="3 4">
    <name type="scientific">Ancylobacter rudongensis</name>
    <dbReference type="NCBI Taxonomy" id="177413"/>
    <lineage>
        <taxon>Bacteria</taxon>
        <taxon>Pseudomonadati</taxon>
        <taxon>Pseudomonadota</taxon>
        <taxon>Alphaproteobacteria</taxon>
        <taxon>Hyphomicrobiales</taxon>
        <taxon>Xanthobacteraceae</taxon>
        <taxon>Ancylobacter</taxon>
    </lineage>
</organism>
<evidence type="ECO:0000313" key="4">
    <source>
        <dbReference type="Proteomes" id="UP000198889"/>
    </source>
</evidence>